<evidence type="ECO:0000256" key="8">
    <source>
        <dbReference type="ARBA" id="ARBA00023064"/>
    </source>
</evidence>
<evidence type="ECO:0000313" key="11">
    <source>
        <dbReference type="EMBL" id="KJL41666.1"/>
    </source>
</evidence>
<sequence>MGVSGAGKTTVGQALAEALSLQFVDADNLHPASNVAKMAAGIPLNDEDRFPWLRQVGAELDRFQGEGIVLACSALKRRYRDLIREQAAGTTFVHLSASERVLANRVIGRPGHFMPASLLQSQIATLEPLEQGEAGVTVDCSQPVAELVREVVSALTAAAPGAESHAL</sequence>
<evidence type="ECO:0000256" key="7">
    <source>
        <dbReference type="ARBA" id="ARBA00022840"/>
    </source>
</evidence>
<dbReference type="SUPFAM" id="SSF52540">
    <property type="entry name" value="P-loop containing nucleoside triphosphate hydrolases"/>
    <property type="match status" value="1"/>
</dbReference>
<dbReference type="OrthoDB" id="9795716at2"/>
<keyword evidence="4 10" id="KW-0808">Transferase</keyword>
<dbReference type="PANTHER" id="PTHR43442">
    <property type="entry name" value="GLUCONOKINASE-RELATED"/>
    <property type="match status" value="1"/>
</dbReference>
<evidence type="ECO:0000256" key="3">
    <source>
        <dbReference type="ARBA" id="ARBA00012054"/>
    </source>
</evidence>
<dbReference type="InterPro" id="IPR006001">
    <property type="entry name" value="Therm_gnt_kin"/>
</dbReference>
<keyword evidence="6 10" id="KW-0418">Kinase</keyword>
<keyword evidence="8" id="KW-0311">Gluconate utilization</keyword>
<evidence type="ECO:0000256" key="10">
    <source>
        <dbReference type="RuleBase" id="RU363066"/>
    </source>
</evidence>
<dbReference type="AlphaFoldDB" id="A0A0M2H5Q0"/>
<organism evidence="11 12">
    <name type="scientific">Microbacterium trichothecenolyticum</name>
    <name type="common">Aureobacterium trichothecenolyticum</name>
    <dbReference type="NCBI Taxonomy" id="69370"/>
    <lineage>
        <taxon>Bacteria</taxon>
        <taxon>Bacillati</taxon>
        <taxon>Actinomycetota</taxon>
        <taxon>Actinomycetes</taxon>
        <taxon>Micrococcales</taxon>
        <taxon>Microbacteriaceae</taxon>
        <taxon>Microbacterium</taxon>
    </lineage>
</organism>
<evidence type="ECO:0000256" key="1">
    <source>
        <dbReference type="ARBA" id="ARBA00004761"/>
    </source>
</evidence>
<dbReference type="PANTHER" id="PTHR43442:SF3">
    <property type="entry name" value="GLUCONOKINASE-RELATED"/>
    <property type="match status" value="1"/>
</dbReference>
<evidence type="ECO:0000256" key="2">
    <source>
        <dbReference type="ARBA" id="ARBA00008420"/>
    </source>
</evidence>
<dbReference type="InterPro" id="IPR027417">
    <property type="entry name" value="P-loop_NTPase"/>
</dbReference>
<reference evidence="11 12" key="1">
    <citation type="submission" date="2015-02" db="EMBL/GenBank/DDBJ databases">
        <title>Draft genome sequences of ten Microbacterium spp. with emphasis on heavy metal contaminated environments.</title>
        <authorList>
            <person name="Corretto E."/>
        </authorList>
    </citation>
    <scope>NUCLEOTIDE SEQUENCE [LARGE SCALE GENOMIC DNA]</scope>
    <source>
        <strain evidence="11 12">DSM 8608</strain>
    </source>
</reference>
<keyword evidence="5 10" id="KW-0547">Nucleotide-binding</keyword>
<dbReference type="NCBIfam" id="TIGR01313">
    <property type="entry name" value="therm_gnt_kin"/>
    <property type="match status" value="1"/>
</dbReference>
<evidence type="ECO:0000313" key="12">
    <source>
        <dbReference type="Proteomes" id="UP000034098"/>
    </source>
</evidence>
<dbReference type="FunFam" id="3.40.50.300:FF:000522">
    <property type="entry name" value="Gluconokinase"/>
    <property type="match status" value="1"/>
</dbReference>
<comment type="similarity">
    <text evidence="2 10">Belongs to the gluconokinase GntK/GntV family.</text>
</comment>
<keyword evidence="7 10" id="KW-0067">ATP-binding</keyword>
<evidence type="ECO:0000256" key="6">
    <source>
        <dbReference type="ARBA" id="ARBA00022777"/>
    </source>
</evidence>
<gene>
    <name evidence="11" type="primary">gntK_2</name>
    <name evidence="11" type="ORF">RS82_02896</name>
</gene>
<dbReference type="GO" id="GO:0005524">
    <property type="term" value="F:ATP binding"/>
    <property type="evidence" value="ECO:0007669"/>
    <property type="project" value="UniProtKB-KW"/>
</dbReference>
<evidence type="ECO:0000256" key="9">
    <source>
        <dbReference type="ARBA" id="ARBA00048090"/>
    </source>
</evidence>
<comment type="catalytic activity">
    <reaction evidence="9 10">
        <text>D-gluconate + ATP = 6-phospho-D-gluconate + ADP + H(+)</text>
        <dbReference type="Rhea" id="RHEA:19433"/>
        <dbReference type="ChEBI" id="CHEBI:15378"/>
        <dbReference type="ChEBI" id="CHEBI:18391"/>
        <dbReference type="ChEBI" id="CHEBI:30616"/>
        <dbReference type="ChEBI" id="CHEBI:58759"/>
        <dbReference type="ChEBI" id="CHEBI:456216"/>
        <dbReference type="EC" id="2.7.1.12"/>
    </reaction>
</comment>
<dbReference type="InterPro" id="IPR031322">
    <property type="entry name" value="Shikimate/glucono_kinase"/>
</dbReference>
<name>A0A0M2H5Q0_MICTR</name>
<dbReference type="GO" id="GO:0046316">
    <property type="term" value="F:gluconokinase activity"/>
    <property type="evidence" value="ECO:0007669"/>
    <property type="project" value="UniProtKB-EC"/>
</dbReference>
<dbReference type="EMBL" id="JYJA01000037">
    <property type="protein sequence ID" value="KJL41666.1"/>
    <property type="molecule type" value="Genomic_DNA"/>
</dbReference>
<keyword evidence="12" id="KW-1185">Reference proteome</keyword>
<dbReference type="Gene3D" id="3.40.50.300">
    <property type="entry name" value="P-loop containing nucleotide triphosphate hydrolases"/>
    <property type="match status" value="1"/>
</dbReference>
<comment type="pathway">
    <text evidence="1">Carbohydrate acid metabolism.</text>
</comment>
<comment type="caution">
    <text evidence="11">The sequence shown here is derived from an EMBL/GenBank/DDBJ whole genome shotgun (WGS) entry which is preliminary data.</text>
</comment>
<dbReference type="EC" id="2.7.1.12" evidence="3 10"/>
<accession>A0A0M2H5Q0</accession>
<dbReference type="Proteomes" id="UP000034098">
    <property type="component" value="Unassembled WGS sequence"/>
</dbReference>
<protein>
    <recommendedName>
        <fullName evidence="3 10">Gluconokinase</fullName>
        <ecNumber evidence="3 10">2.7.1.12</ecNumber>
    </recommendedName>
</protein>
<evidence type="ECO:0000256" key="4">
    <source>
        <dbReference type="ARBA" id="ARBA00022679"/>
    </source>
</evidence>
<dbReference type="Pfam" id="PF01202">
    <property type="entry name" value="SKI"/>
    <property type="match status" value="1"/>
</dbReference>
<evidence type="ECO:0000256" key="5">
    <source>
        <dbReference type="ARBA" id="ARBA00022741"/>
    </source>
</evidence>
<proteinExistence type="inferred from homology"/>
<dbReference type="GO" id="GO:0005737">
    <property type="term" value="C:cytoplasm"/>
    <property type="evidence" value="ECO:0007669"/>
    <property type="project" value="TreeGrafter"/>
</dbReference>
<dbReference type="PATRIC" id="fig|69370.6.peg.2943"/>
<dbReference type="GO" id="GO:0019521">
    <property type="term" value="P:D-gluconate metabolic process"/>
    <property type="evidence" value="ECO:0007669"/>
    <property type="project" value="UniProtKB-KW"/>
</dbReference>
<dbReference type="CDD" id="cd02021">
    <property type="entry name" value="GntK"/>
    <property type="match status" value="1"/>
</dbReference>